<organism evidence="1 2">
    <name type="scientific">Melghirimyces thermohalophilus</name>
    <dbReference type="NCBI Taxonomy" id="1236220"/>
    <lineage>
        <taxon>Bacteria</taxon>
        <taxon>Bacillati</taxon>
        <taxon>Bacillota</taxon>
        <taxon>Bacilli</taxon>
        <taxon>Bacillales</taxon>
        <taxon>Thermoactinomycetaceae</taxon>
        <taxon>Melghirimyces</taxon>
    </lineage>
</organism>
<gene>
    <name evidence="1" type="ORF">SAMN04488112_10751</name>
</gene>
<sequence length="165" mass="18892">MMKITGVSARQNGLQYTLTFYTEVGPVNLASKLNIKEGQSLLIMNEPETYRERLRPLPEGAKYISDAGEGMADFVQVFVKSLDDINRWVPRAIRVLKHDGLFWVTYPKKTSGVTTDIKGEKNWKVMREAGLSPVERVSISDIWIAVRFRPVEKTDRLRIPVLRLK</sequence>
<proteinExistence type="predicted"/>
<name>A0A1G6L4Q6_9BACL</name>
<protein>
    <recommendedName>
        <fullName evidence="3">DUF3052 domain-containing protein</fullName>
    </recommendedName>
</protein>
<evidence type="ECO:0000313" key="1">
    <source>
        <dbReference type="EMBL" id="SDC38292.1"/>
    </source>
</evidence>
<reference evidence="1 2" key="1">
    <citation type="submission" date="2016-10" db="EMBL/GenBank/DDBJ databases">
        <authorList>
            <person name="de Groot N.N."/>
        </authorList>
    </citation>
    <scope>NUCLEOTIDE SEQUENCE [LARGE SCALE GENOMIC DNA]</scope>
    <source>
        <strain evidence="1 2">DSM 45514</strain>
    </source>
</reference>
<dbReference type="Proteomes" id="UP000199387">
    <property type="component" value="Unassembled WGS sequence"/>
</dbReference>
<dbReference type="AlphaFoldDB" id="A0A1G6L4Q6"/>
<dbReference type="STRING" id="1236220.SAMN04488112_10751"/>
<evidence type="ECO:0008006" key="3">
    <source>
        <dbReference type="Google" id="ProtNLM"/>
    </source>
</evidence>
<accession>A0A1G6L4Q6</accession>
<evidence type="ECO:0000313" key="2">
    <source>
        <dbReference type="Proteomes" id="UP000199387"/>
    </source>
</evidence>
<dbReference type="EMBL" id="FMZA01000007">
    <property type="protein sequence ID" value="SDC38292.1"/>
    <property type="molecule type" value="Genomic_DNA"/>
</dbReference>
<keyword evidence="2" id="KW-1185">Reference proteome</keyword>